<reference evidence="1 2" key="1">
    <citation type="journal article" date="2018" name="IMA Fungus">
        <title>IMA Genome-F 10: Nine draft genome sequences of Claviceps purpurea s.lat., including C. arundinis, C. humidiphila, and C. cf. spartinae, pseudomolecules for the pitch canker pathogen Fusarium circinatum, draft genome of Davidsoniella eucalypti, Grosmannia galeiformis, Quambalaria eucalypti, and Teratosphaeria destructans.</title>
        <authorList>
            <person name="Wingfield B.D."/>
            <person name="Liu M."/>
            <person name="Nguyen H.D."/>
            <person name="Lane F.A."/>
            <person name="Morgan S.W."/>
            <person name="De Vos L."/>
            <person name="Wilken P.M."/>
            <person name="Duong T.A."/>
            <person name="Aylward J."/>
            <person name="Coetzee M.P."/>
            <person name="Dadej K."/>
            <person name="De Beer Z.W."/>
            <person name="Findlay W."/>
            <person name="Havenga M."/>
            <person name="Kolarik M."/>
            <person name="Menzies J.G."/>
            <person name="Naidoo K."/>
            <person name="Pochopski O."/>
            <person name="Shoukouhi P."/>
            <person name="Santana Q.C."/>
            <person name="Seifert K.A."/>
            <person name="Soal N."/>
            <person name="Steenkamp E.T."/>
            <person name="Tatham C.T."/>
            <person name="van der Nest M.A."/>
            <person name="Wingfield M.J."/>
        </authorList>
    </citation>
    <scope>NUCLEOTIDE SEQUENCE [LARGE SCALE GENOMIC DNA]</scope>
    <source>
        <strain evidence="1">CMW44962</strain>
    </source>
</reference>
<reference evidence="1 2" key="2">
    <citation type="journal article" date="2021" name="Curr. Genet.">
        <title>Genetic response to nitrogen starvation in the aggressive Eucalyptus foliar pathogen Teratosphaeria destructans.</title>
        <authorList>
            <person name="Havenga M."/>
            <person name="Wingfield B.D."/>
            <person name="Wingfield M.J."/>
            <person name="Dreyer L.L."/>
            <person name="Roets F."/>
            <person name="Aylward J."/>
        </authorList>
    </citation>
    <scope>NUCLEOTIDE SEQUENCE [LARGE SCALE GENOMIC DNA]</scope>
    <source>
        <strain evidence="1">CMW44962</strain>
    </source>
</reference>
<sequence>MEAGCAAFFLIIRTAISNPYAMGRLSFRPAVLMSVFVPFGLGQTISQNNGNETVLPIWGLSTVVQGGTSPLCRSTRQLFREALAAGHGLTLSNPGFDSSNSPNTSSAYTLWYDTNGANYSDRYALGYDVCALVGLSLNYNTQLRGQSDNGSCTATLDSPCITAIQATVQQYAAWYTTPSQGTPSNLTGTSLPNVCRLLTHALIENFPNQCSYFFEDKLDGLAYPLTSYGDQYQTGLIPSCTLNGTWQNALSFYNNNSQSIYDAWVDSVTPVILVWMPIADASFQTSITEVVSDIWCGRITNLSADSYVPPALPSPTPVAYMTNTGSNSTSSNISAVGSMSASGMSSSDAISWGAIAGIVMA</sequence>
<gene>
    <name evidence="1" type="ORF">Tdes44962_MAKER06644</name>
</gene>
<name>A0A9W7T1A7_9PEZI</name>
<dbReference type="AlphaFoldDB" id="A0A9W7T1A7"/>
<keyword evidence="2" id="KW-1185">Reference proteome</keyword>
<evidence type="ECO:0000313" key="1">
    <source>
        <dbReference type="EMBL" id="KAH9845437.1"/>
    </source>
</evidence>
<dbReference type="Proteomes" id="UP001138500">
    <property type="component" value="Unassembled WGS sequence"/>
</dbReference>
<accession>A0A9W7T1A7</accession>
<dbReference type="EMBL" id="RIBY02000069">
    <property type="protein sequence ID" value="KAH9845437.1"/>
    <property type="molecule type" value="Genomic_DNA"/>
</dbReference>
<protein>
    <submittedName>
        <fullName evidence="1">Uncharacterized protein</fullName>
    </submittedName>
</protein>
<evidence type="ECO:0000313" key="2">
    <source>
        <dbReference type="Proteomes" id="UP001138500"/>
    </source>
</evidence>
<organism evidence="1 2">
    <name type="scientific">Teratosphaeria destructans</name>
    <dbReference type="NCBI Taxonomy" id="418781"/>
    <lineage>
        <taxon>Eukaryota</taxon>
        <taxon>Fungi</taxon>
        <taxon>Dikarya</taxon>
        <taxon>Ascomycota</taxon>
        <taxon>Pezizomycotina</taxon>
        <taxon>Dothideomycetes</taxon>
        <taxon>Dothideomycetidae</taxon>
        <taxon>Mycosphaerellales</taxon>
        <taxon>Teratosphaeriaceae</taxon>
        <taxon>Teratosphaeria</taxon>
    </lineage>
</organism>
<dbReference type="OrthoDB" id="3649267at2759"/>
<comment type="caution">
    <text evidence="1">The sequence shown here is derived from an EMBL/GenBank/DDBJ whole genome shotgun (WGS) entry which is preliminary data.</text>
</comment>
<proteinExistence type="predicted"/>